<evidence type="ECO:0000256" key="7">
    <source>
        <dbReference type="SAM" id="Phobius"/>
    </source>
</evidence>
<dbReference type="InterPro" id="IPR050809">
    <property type="entry name" value="UgpAE/MalFG_permease"/>
</dbReference>
<dbReference type="GO" id="GO:0005886">
    <property type="term" value="C:plasma membrane"/>
    <property type="evidence" value="ECO:0007669"/>
    <property type="project" value="UniProtKB-SubCell"/>
</dbReference>
<protein>
    <submittedName>
        <fullName evidence="8">N-Acetyl-D-glucosamine ABC transport system, permease protein 1</fullName>
    </submittedName>
</protein>
<evidence type="ECO:0000256" key="5">
    <source>
        <dbReference type="ARBA" id="ARBA00022989"/>
    </source>
</evidence>
<sequence>MASRVQAAGIPAAPPKRRRQWEAPIAFWIFVSPMLLGLFVFTFLPIGWGFLISLSQARNTISLGDFIGFQNYVDVLKDPEFRDSLVTIVVFTAFIVPLTFAVSLGLALLVNGAGFGRPFFRTVFFIPTAISYVVASFIWRMSLFNGVPSGVANIFLYE</sequence>
<evidence type="ECO:0000256" key="1">
    <source>
        <dbReference type="ARBA" id="ARBA00004651"/>
    </source>
</evidence>
<feature type="transmembrane region" description="Helical" evidence="7">
    <location>
        <begin position="25"/>
        <end position="48"/>
    </location>
</feature>
<evidence type="ECO:0000313" key="8">
    <source>
        <dbReference type="EMBL" id="CAA9551921.1"/>
    </source>
</evidence>
<accession>A0A6J4UM80</accession>
<dbReference type="AlphaFoldDB" id="A0A6J4UM80"/>
<keyword evidence="4 7" id="KW-0812">Transmembrane</keyword>
<feature type="non-terminal residue" evidence="8">
    <location>
        <position position="158"/>
    </location>
</feature>
<dbReference type="SUPFAM" id="SSF161098">
    <property type="entry name" value="MetI-like"/>
    <property type="match status" value="1"/>
</dbReference>
<feature type="transmembrane region" description="Helical" evidence="7">
    <location>
        <begin position="122"/>
        <end position="139"/>
    </location>
</feature>
<evidence type="ECO:0000256" key="3">
    <source>
        <dbReference type="ARBA" id="ARBA00022475"/>
    </source>
</evidence>
<comment type="subcellular location">
    <subcellularLocation>
        <location evidence="1">Cell membrane</location>
        <topology evidence="1">Multi-pass membrane protein</topology>
    </subcellularLocation>
</comment>
<dbReference type="Gene3D" id="1.10.3720.10">
    <property type="entry name" value="MetI-like"/>
    <property type="match status" value="1"/>
</dbReference>
<reference evidence="8" key="1">
    <citation type="submission" date="2020-02" db="EMBL/GenBank/DDBJ databases">
        <authorList>
            <person name="Meier V. D."/>
        </authorList>
    </citation>
    <scope>NUCLEOTIDE SEQUENCE</scope>
    <source>
        <strain evidence="8">AVDCRST_MAG73</strain>
    </source>
</reference>
<feature type="transmembrane region" description="Helical" evidence="7">
    <location>
        <begin position="85"/>
        <end position="110"/>
    </location>
</feature>
<keyword evidence="6 7" id="KW-0472">Membrane</keyword>
<dbReference type="InterPro" id="IPR035906">
    <property type="entry name" value="MetI-like_sf"/>
</dbReference>
<keyword evidence="5 7" id="KW-1133">Transmembrane helix</keyword>
<name>A0A6J4UM80_9BACT</name>
<proteinExistence type="predicted"/>
<evidence type="ECO:0000256" key="4">
    <source>
        <dbReference type="ARBA" id="ARBA00022692"/>
    </source>
</evidence>
<gene>
    <name evidence="8" type="ORF">AVDCRST_MAG73-2949</name>
</gene>
<keyword evidence="2" id="KW-0813">Transport</keyword>
<dbReference type="EMBL" id="CADCWE010000198">
    <property type="protein sequence ID" value="CAA9551921.1"/>
    <property type="molecule type" value="Genomic_DNA"/>
</dbReference>
<dbReference type="PANTHER" id="PTHR43227:SF11">
    <property type="entry name" value="BLL4140 PROTEIN"/>
    <property type="match status" value="1"/>
</dbReference>
<evidence type="ECO:0000256" key="6">
    <source>
        <dbReference type="ARBA" id="ARBA00023136"/>
    </source>
</evidence>
<organism evidence="8">
    <name type="scientific">uncultured Thermomicrobiales bacterium</name>
    <dbReference type="NCBI Taxonomy" id="1645740"/>
    <lineage>
        <taxon>Bacteria</taxon>
        <taxon>Pseudomonadati</taxon>
        <taxon>Thermomicrobiota</taxon>
        <taxon>Thermomicrobia</taxon>
        <taxon>Thermomicrobiales</taxon>
        <taxon>environmental samples</taxon>
    </lineage>
</organism>
<keyword evidence="3" id="KW-1003">Cell membrane</keyword>
<evidence type="ECO:0000256" key="2">
    <source>
        <dbReference type="ARBA" id="ARBA00022448"/>
    </source>
</evidence>
<dbReference type="PANTHER" id="PTHR43227">
    <property type="entry name" value="BLL4140 PROTEIN"/>
    <property type="match status" value="1"/>
</dbReference>